<dbReference type="Gene3D" id="3.30.920.30">
    <property type="entry name" value="Hypothetical protein"/>
    <property type="match status" value="1"/>
</dbReference>
<evidence type="ECO:0000256" key="3">
    <source>
        <dbReference type="ARBA" id="ARBA00022722"/>
    </source>
</evidence>
<keyword evidence="7" id="KW-0346">Stress response</keyword>
<name>A0A5J5LPK1_MICAE</name>
<dbReference type="RefSeq" id="WP_150978697.1">
    <property type="nucleotide sequence ID" value="NZ_SRLN01000021.1"/>
</dbReference>
<reference evidence="9" key="1">
    <citation type="submission" date="2019-04" db="EMBL/GenBank/DDBJ databases">
        <title>Microviridin 1777: A Toxic Chymotrypsin Inhibitor Discovered by a Metabologenomic Approach.</title>
        <authorList>
            <person name="Sieber S."/>
            <person name="Grendelmeier S.M."/>
            <person name="Harris L.A."/>
            <person name="Mitchell D.A."/>
            <person name="Gademann K."/>
        </authorList>
    </citation>
    <scope>NUCLEOTIDE SEQUENCE [LARGE SCALE GENOMIC DNA]</scope>
    <source>
        <strain evidence="9">EAWAG127a</strain>
    </source>
</reference>
<dbReference type="SUPFAM" id="SSF54786">
    <property type="entry name" value="YcfA/nrd intein domain"/>
    <property type="match status" value="1"/>
</dbReference>
<keyword evidence="5" id="KW-0378">Hydrolase</keyword>
<keyword evidence="3" id="KW-0540">Nuclease</keyword>
<dbReference type="EMBL" id="SRLN01000021">
    <property type="protein sequence ID" value="KAB0238209.1"/>
    <property type="molecule type" value="Genomic_DNA"/>
</dbReference>
<dbReference type="InterPro" id="IPR038570">
    <property type="entry name" value="HicA_sf"/>
</dbReference>
<keyword evidence="6" id="KW-0694">RNA-binding</keyword>
<evidence type="ECO:0000256" key="4">
    <source>
        <dbReference type="ARBA" id="ARBA00022759"/>
    </source>
</evidence>
<evidence type="ECO:0000313" key="8">
    <source>
        <dbReference type="EMBL" id="KAB0238209.1"/>
    </source>
</evidence>
<organism evidence="8 9">
    <name type="scientific">Microcystis aeruginosa EAWAG127a</name>
    <dbReference type="NCBI Taxonomy" id="2529855"/>
    <lineage>
        <taxon>Bacteria</taxon>
        <taxon>Bacillati</taxon>
        <taxon>Cyanobacteriota</taxon>
        <taxon>Cyanophyceae</taxon>
        <taxon>Oscillatoriophycideae</taxon>
        <taxon>Chroococcales</taxon>
        <taxon>Microcystaceae</taxon>
        <taxon>Microcystis</taxon>
    </lineage>
</organism>
<dbReference type="Proteomes" id="UP000325636">
    <property type="component" value="Unassembled WGS sequence"/>
</dbReference>
<protein>
    <submittedName>
        <fullName evidence="8">Type II toxin-antitoxin system HicA family toxin</fullName>
    </submittedName>
</protein>
<evidence type="ECO:0000256" key="6">
    <source>
        <dbReference type="ARBA" id="ARBA00022884"/>
    </source>
</evidence>
<comment type="similarity">
    <text evidence="1">Belongs to the HicA mRNA interferase family.</text>
</comment>
<sequence>MEVELNHASLPGINHQRAIKAFEKAGFRIVRQGKHITMTDGEHILTIPRANPINAYTMGTIIKGAGMSIEEFKKLL</sequence>
<evidence type="ECO:0000256" key="1">
    <source>
        <dbReference type="ARBA" id="ARBA00006620"/>
    </source>
</evidence>
<evidence type="ECO:0000313" key="9">
    <source>
        <dbReference type="Proteomes" id="UP000325636"/>
    </source>
</evidence>
<keyword evidence="4" id="KW-0255">Endonuclease</keyword>
<evidence type="ECO:0000256" key="7">
    <source>
        <dbReference type="ARBA" id="ARBA00023016"/>
    </source>
</evidence>
<dbReference type="GO" id="GO:0003729">
    <property type="term" value="F:mRNA binding"/>
    <property type="evidence" value="ECO:0007669"/>
    <property type="project" value="InterPro"/>
</dbReference>
<dbReference type="GO" id="GO:0004519">
    <property type="term" value="F:endonuclease activity"/>
    <property type="evidence" value="ECO:0007669"/>
    <property type="project" value="UniProtKB-KW"/>
</dbReference>
<dbReference type="InterPro" id="IPR012933">
    <property type="entry name" value="HicA_mRNA_interferase"/>
</dbReference>
<proteinExistence type="inferred from homology"/>
<comment type="caution">
    <text evidence="8">The sequence shown here is derived from an EMBL/GenBank/DDBJ whole genome shotgun (WGS) entry which is preliminary data.</text>
</comment>
<dbReference type="GO" id="GO:0016787">
    <property type="term" value="F:hydrolase activity"/>
    <property type="evidence" value="ECO:0007669"/>
    <property type="project" value="UniProtKB-KW"/>
</dbReference>
<accession>A0A5J5LPK1</accession>
<keyword evidence="2" id="KW-1277">Toxin-antitoxin system</keyword>
<dbReference type="Pfam" id="PF07927">
    <property type="entry name" value="HicA_toxin"/>
    <property type="match status" value="1"/>
</dbReference>
<gene>
    <name evidence="8" type="ORF">EZJ55_25025</name>
</gene>
<evidence type="ECO:0000256" key="5">
    <source>
        <dbReference type="ARBA" id="ARBA00022801"/>
    </source>
</evidence>
<evidence type="ECO:0000256" key="2">
    <source>
        <dbReference type="ARBA" id="ARBA00022649"/>
    </source>
</evidence>
<dbReference type="AlphaFoldDB" id="A0A5J5LPK1"/>